<evidence type="ECO:0000313" key="4">
    <source>
        <dbReference type="EMBL" id="EKC60073.1"/>
    </source>
</evidence>
<dbReference type="EMBL" id="AJWZ01006334">
    <property type="protein sequence ID" value="EKC60073.1"/>
    <property type="molecule type" value="Genomic_DNA"/>
</dbReference>
<proteinExistence type="inferred from homology"/>
<evidence type="ECO:0000256" key="1">
    <source>
        <dbReference type="ARBA" id="ARBA00010871"/>
    </source>
</evidence>
<protein>
    <submittedName>
        <fullName evidence="4">D-alanine, D-alanine ligase</fullName>
    </submittedName>
</protein>
<sequence length="105" mass="11684">VPKKDFFDYEAKYTAGCSEEITPARISPEVKAELNRMTLEAYRTCRCSGVVRVDFIVTPEGKPYFIELNSIPGMSAGSIVPKQVRAMGMTIGELFDIIIADTCRK</sequence>
<feature type="domain" description="ATP-grasp" evidence="3">
    <location>
        <begin position="23"/>
        <end position="100"/>
    </location>
</feature>
<dbReference type="PANTHER" id="PTHR23132:SF23">
    <property type="entry name" value="D-ALANINE--D-ALANINE LIGASE B"/>
    <property type="match status" value="1"/>
</dbReference>
<reference evidence="4" key="1">
    <citation type="journal article" date="2013" name="Environ. Microbiol.">
        <title>Microbiota from the distal guts of lean and obese adolescents exhibit partial functional redundancy besides clear differences in community structure.</title>
        <authorList>
            <person name="Ferrer M."/>
            <person name="Ruiz A."/>
            <person name="Lanza F."/>
            <person name="Haange S.B."/>
            <person name="Oberbach A."/>
            <person name="Till H."/>
            <person name="Bargiela R."/>
            <person name="Campoy C."/>
            <person name="Segura M.T."/>
            <person name="Richter M."/>
            <person name="von Bergen M."/>
            <person name="Seifert J."/>
            <person name="Suarez A."/>
        </authorList>
    </citation>
    <scope>NUCLEOTIDE SEQUENCE</scope>
</reference>
<comment type="similarity">
    <text evidence="1">Belongs to the D-alanine--D-alanine ligase family.</text>
</comment>
<name>K1SRA8_9ZZZZ</name>
<evidence type="ECO:0000259" key="3">
    <source>
        <dbReference type="PROSITE" id="PS50975"/>
    </source>
</evidence>
<dbReference type="GO" id="GO:0046872">
    <property type="term" value="F:metal ion binding"/>
    <property type="evidence" value="ECO:0007669"/>
    <property type="project" value="InterPro"/>
</dbReference>
<evidence type="ECO:0000256" key="2">
    <source>
        <dbReference type="ARBA" id="ARBA00022598"/>
    </source>
</evidence>
<dbReference type="Pfam" id="PF07478">
    <property type="entry name" value="Dala_Dala_lig_C"/>
    <property type="match status" value="1"/>
</dbReference>
<gene>
    <name evidence="4" type="ORF">OBE_09153</name>
</gene>
<dbReference type="GO" id="GO:0008716">
    <property type="term" value="F:D-alanine-D-alanine ligase activity"/>
    <property type="evidence" value="ECO:0007669"/>
    <property type="project" value="InterPro"/>
</dbReference>
<keyword evidence="2 4" id="KW-0436">Ligase</keyword>
<dbReference type="Gene3D" id="3.30.470.20">
    <property type="entry name" value="ATP-grasp fold, B domain"/>
    <property type="match status" value="1"/>
</dbReference>
<dbReference type="InterPro" id="IPR011761">
    <property type="entry name" value="ATP-grasp"/>
</dbReference>
<dbReference type="InterPro" id="IPR011095">
    <property type="entry name" value="Dala_Dala_lig_C"/>
</dbReference>
<comment type="caution">
    <text evidence="4">The sequence shown here is derived from an EMBL/GenBank/DDBJ whole genome shotgun (WGS) entry which is preliminary data.</text>
</comment>
<dbReference type="PANTHER" id="PTHR23132">
    <property type="entry name" value="D-ALANINE--D-ALANINE LIGASE"/>
    <property type="match status" value="1"/>
</dbReference>
<dbReference type="PROSITE" id="PS50975">
    <property type="entry name" value="ATP_GRASP"/>
    <property type="match status" value="1"/>
</dbReference>
<accession>K1SRA8</accession>
<organism evidence="4">
    <name type="scientific">human gut metagenome</name>
    <dbReference type="NCBI Taxonomy" id="408170"/>
    <lineage>
        <taxon>unclassified sequences</taxon>
        <taxon>metagenomes</taxon>
        <taxon>organismal metagenomes</taxon>
    </lineage>
</organism>
<dbReference type="AlphaFoldDB" id="K1SRA8"/>
<feature type="non-terminal residue" evidence="4">
    <location>
        <position position="1"/>
    </location>
</feature>
<dbReference type="SUPFAM" id="SSF56059">
    <property type="entry name" value="Glutathione synthetase ATP-binding domain-like"/>
    <property type="match status" value="1"/>
</dbReference>
<dbReference type="GO" id="GO:0005524">
    <property type="term" value="F:ATP binding"/>
    <property type="evidence" value="ECO:0007669"/>
    <property type="project" value="InterPro"/>
</dbReference>